<dbReference type="GO" id="GO:0030288">
    <property type="term" value="C:outer membrane-bounded periplasmic space"/>
    <property type="evidence" value="ECO:0007669"/>
    <property type="project" value="UniProtKB-ARBA"/>
</dbReference>
<dbReference type="PROSITE" id="PS51318">
    <property type="entry name" value="TAT"/>
    <property type="match status" value="1"/>
</dbReference>
<dbReference type="PROSITE" id="PS51257">
    <property type="entry name" value="PROKAR_LIPOPROTEIN"/>
    <property type="match status" value="1"/>
</dbReference>
<dbReference type="RefSeq" id="WP_193907821.1">
    <property type="nucleotide sequence ID" value="NZ_PRDL01000001.1"/>
</dbReference>
<gene>
    <name evidence="2" type="ORF">C4F51_05395</name>
</gene>
<accession>A0A928YSP2</accession>
<dbReference type="Gene3D" id="3.10.105.10">
    <property type="entry name" value="Dipeptide-binding Protein, Domain 3"/>
    <property type="match status" value="1"/>
</dbReference>
<organism evidence="2 3">
    <name type="scientific">Cellvibrio polysaccharolyticus</name>
    <dbReference type="NCBI Taxonomy" id="2082724"/>
    <lineage>
        <taxon>Bacteria</taxon>
        <taxon>Pseudomonadati</taxon>
        <taxon>Pseudomonadota</taxon>
        <taxon>Gammaproteobacteria</taxon>
        <taxon>Cellvibrionales</taxon>
        <taxon>Cellvibrionaceae</taxon>
        <taxon>Cellvibrio</taxon>
    </lineage>
</organism>
<dbReference type="EMBL" id="PRDL01000001">
    <property type="protein sequence ID" value="MBE8716621.1"/>
    <property type="molecule type" value="Genomic_DNA"/>
</dbReference>
<evidence type="ECO:0000313" key="2">
    <source>
        <dbReference type="EMBL" id="MBE8716621.1"/>
    </source>
</evidence>
<evidence type="ECO:0000259" key="1">
    <source>
        <dbReference type="Pfam" id="PF00496"/>
    </source>
</evidence>
<dbReference type="GO" id="GO:1904680">
    <property type="term" value="F:peptide transmembrane transporter activity"/>
    <property type="evidence" value="ECO:0007669"/>
    <property type="project" value="TreeGrafter"/>
</dbReference>
<dbReference type="PIRSF" id="PIRSF002741">
    <property type="entry name" value="MppA"/>
    <property type="match status" value="1"/>
</dbReference>
<dbReference type="CDD" id="cd08503">
    <property type="entry name" value="PBP2_NikA_DppA_OppA_like_17"/>
    <property type="match status" value="1"/>
</dbReference>
<evidence type="ECO:0000313" key="3">
    <source>
        <dbReference type="Proteomes" id="UP000652567"/>
    </source>
</evidence>
<dbReference type="SUPFAM" id="SSF53850">
    <property type="entry name" value="Periplasmic binding protein-like II"/>
    <property type="match status" value="1"/>
</dbReference>
<dbReference type="InterPro" id="IPR030678">
    <property type="entry name" value="Peptide/Ni-bd"/>
</dbReference>
<reference evidence="2" key="1">
    <citation type="submission" date="2018-07" db="EMBL/GenBank/DDBJ databases">
        <title>Genome assembly of strain Ka43.</title>
        <authorList>
            <person name="Kukolya J."/>
            <person name="Nagy I."/>
            <person name="Horvath B."/>
            <person name="Toth A."/>
        </authorList>
    </citation>
    <scope>NUCLEOTIDE SEQUENCE</scope>
    <source>
        <strain evidence="2">KB43</strain>
    </source>
</reference>
<dbReference type="AlphaFoldDB" id="A0A928YSP2"/>
<dbReference type="GO" id="GO:0015833">
    <property type="term" value="P:peptide transport"/>
    <property type="evidence" value="ECO:0007669"/>
    <property type="project" value="TreeGrafter"/>
</dbReference>
<dbReference type="Proteomes" id="UP000652567">
    <property type="component" value="Unassembled WGS sequence"/>
</dbReference>
<dbReference type="InterPro" id="IPR006311">
    <property type="entry name" value="TAT_signal"/>
</dbReference>
<sequence length="524" mass="58014">MYPTLSRRGFLASGATLGGALALGGGLLSGCDNQVATTESPADVLPGTPRRGGRLRFGVIDGEQAGTLDVHKPTTTGSIIRGFALYSKLWEWDENMFPRLALAEESEVNADATAWTIRLKQGLEFHNGKTITADDVIFSILRLTDPELASPYGNYVSMVDRTRLEKLDNRTVRINFKPGQHFLSLPETWVNFGGIVPEDYHPVTNPVGAGPYKLKEFLPGQRSTFTRFENYFKPGQPYADELEIIDFKDQISRYAALLGGQIDLANAIAPEQKSLFDNNPKVRLLRSVTAGWRGFYLNTAKAPFDDVRVRQAFRLLADREDLVARVLNGEGRVGNDIYAPHDPTFNHAIPQRQRNIEEAKALLKAAGHESLELEATVDVAGANSALVFAEQLRPAGVRLNVKQVDTATFNGPRRSEWVLSTGASLGQPFLAQATTQDAPVSASNRTNFHDERFSELYFEAQKQPDTALRAPLVHEAQQIQHEQGGLLLWGFINILDGYSPNVGGLVAENSHFPTWRFDKIWLRS</sequence>
<name>A0A928YSP2_9GAMM</name>
<dbReference type="InterPro" id="IPR000914">
    <property type="entry name" value="SBP_5_dom"/>
</dbReference>
<keyword evidence="3" id="KW-1185">Reference proteome</keyword>
<dbReference type="PANTHER" id="PTHR30290">
    <property type="entry name" value="PERIPLASMIC BINDING COMPONENT OF ABC TRANSPORTER"/>
    <property type="match status" value="1"/>
</dbReference>
<dbReference type="PANTHER" id="PTHR30290:SF83">
    <property type="entry name" value="ABC TRANSPORTER SUBSTRATE-BINDING PROTEIN"/>
    <property type="match status" value="1"/>
</dbReference>
<dbReference type="Pfam" id="PF00496">
    <property type="entry name" value="SBP_bac_5"/>
    <property type="match status" value="1"/>
</dbReference>
<feature type="domain" description="Solute-binding protein family 5" evidence="1">
    <location>
        <begin position="100"/>
        <end position="410"/>
    </location>
</feature>
<dbReference type="InterPro" id="IPR039424">
    <property type="entry name" value="SBP_5"/>
</dbReference>
<dbReference type="GO" id="GO:0043190">
    <property type="term" value="C:ATP-binding cassette (ABC) transporter complex"/>
    <property type="evidence" value="ECO:0007669"/>
    <property type="project" value="InterPro"/>
</dbReference>
<protein>
    <submittedName>
        <fullName evidence="2">ABC transporter substrate-binding protein</fullName>
    </submittedName>
</protein>
<proteinExistence type="predicted"/>
<comment type="caution">
    <text evidence="2">The sequence shown here is derived from an EMBL/GenBank/DDBJ whole genome shotgun (WGS) entry which is preliminary data.</text>
</comment>
<dbReference type="Gene3D" id="3.40.190.10">
    <property type="entry name" value="Periplasmic binding protein-like II"/>
    <property type="match status" value="1"/>
</dbReference>